<dbReference type="OrthoDB" id="4850726at2759"/>
<dbReference type="EMBL" id="MU001501">
    <property type="protein sequence ID" value="KAF2444066.1"/>
    <property type="molecule type" value="Genomic_DNA"/>
</dbReference>
<evidence type="ECO:0000313" key="2">
    <source>
        <dbReference type="Proteomes" id="UP000799764"/>
    </source>
</evidence>
<dbReference type="InterPro" id="IPR052895">
    <property type="entry name" value="HetReg/Transcr_Mod"/>
</dbReference>
<protein>
    <submittedName>
        <fullName evidence="1">Uncharacterized protein</fullName>
    </submittedName>
</protein>
<organism evidence="1 2">
    <name type="scientific">Karstenula rhodostoma CBS 690.94</name>
    <dbReference type="NCBI Taxonomy" id="1392251"/>
    <lineage>
        <taxon>Eukaryota</taxon>
        <taxon>Fungi</taxon>
        <taxon>Dikarya</taxon>
        <taxon>Ascomycota</taxon>
        <taxon>Pezizomycotina</taxon>
        <taxon>Dothideomycetes</taxon>
        <taxon>Pleosporomycetidae</taxon>
        <taxon>Pleosporales</taxon>
        <taxon>Massarineae</taxon>
        <taxon>Didymosphaeriaceae</taxon>
        <taxon>Karstenula</taxon>
    </lineage>
</organism>
<comment type="caution">
    <text evidence="1">The sequence shown here is derived from an EMBL/GenBank/DDBJ whole genome shotgun (WGS) entry which is preliminary data.</text>
</comment>
<name>A0A9P4UBF4_9PLEO</name>
<gene>
    <name evidence="1" type="ORF">P171DRAFT_432149</name>
</gene>
<dbReference type="PANTHER" id="PTHR24148:SF77">
    <property type="entry name" value="HETEROKARYON INCOMPATIBILITY DOMAIN-CONTAINING PROTEIN"/>
    <property type="match status" value="1"/>
</dbReference>
<keyword evidence="2" id="KW-1185">Reference proteome</keyword>
<reference evidence="1" key="1">
    <citation type="journal article" date="2020" name="Stud. Mycol.">
        <title>101 Dothideomycetes genomes: a test case for predicting lifestyles and emergence of pathogens.</title>
        <authorList>
            <person name="Haridas S."/>
            <person name="Albert R."/>
            <person name="Binder M."/>
            <person name="Bloem J."/>
            <person name="Labutti K."/>
            <person name="Salamov A."/>
            <person name="Andreopoulos B."/>
            <person name="Baker S."/>
            <person name="Barry K."/>
            <person name="Bills G."/>
            <person name="Bluhm B."/>
            <person name="Cannon C."/>
            <person name="Castanera R."/>
            <person name="Culley D."/>
            <person name="Daum C."/>
            <person name="Ezra D."/>
            <person name="Gonzalez J."/>
            <person name="Henrissat B."/>
            <person name="Kuo A."/>
            <person name="Liang C."/>
            <person name="Lipzen A."/>
            <person name="Lutzoni F."/>
            <person name="Magnuson J."/>
            <person name="Mondo S."/>
            <person name="Nolan M."/>
            <person name="Ohm R."/>
            <person name="Pangilinan J."/>
            <person name="Park H.-J."/>
            <person name="Ramirez L."/>
            <person name="Alfaro M."/>
            <person name="Sun H."/>
            <person name="Tritt A."/>
            <person name="Yoshinaga Y."/>
            <person name="Zwiers L.-H."/>
            <person name="Turgeon B."/>
            <person name="Goodwin S."/>
            <person name="Spatafora J."/>
            <person name="Crous P."/>
            <person name="Grigoriev I."/>
        </authorList>
    </citation>
    <scope>NUCLEOTIDE SEQUENCE</scope>
    <source>
        <strain evidence="1">CBS 690.94</strain>
    </source>
</reference>
<proteinExistence type="predicted"/>
<dbReference type="Proteomes" id="UP000799764">
    <property type="component" value="Unassembled WGS sequence"/>
</dbReference>
<evidence type="ECO:0000313" key="1">
    <source>
        <dbReference type="EMBL" id="KAF2444066.1"/>
    </source>
</evidence>
<dbReference type="AlphaFoldDB" id="A0A9P4UBF4"/>
<dbReference type="PANTHER" id="PTHR24148">
    <property type="entry name" value="ANKYRIN REPEAT DOMAIN-CONTAINING PROTEIN 39 HOMOLOG-RELATED"/>
    <property type="match status" value="1"/>
</dbReference>
<accession>A0A9P4UBF4</accession>
<dbReference type="Pfam" id="PF26639">
    <property type="entry name" value="Het-6_barrel"/>
    <property type="match status" value="1"/>
</dbReference>
<sequence>MSSYIDYDLPVTTVFTAFSKAIINCTEDLDVVFAKSFGQTMMPSWATDWSLTIDRATFPHDWELYLYDQFDGAYDDLRKVIESSSFYRADGGRKPRVSFIPNDNAGTLLLKCSGICIGAVDGLGFPLQADPRLSTRTGLVQPISTRNPYGDDQAVARALIHTLVGNPTWGDTVGAALFRIPWAAHQEDPAAYFTSDGQLDFAKDDIERIAQLRARGWDTALGNNFLIFEWWRRSLSQFRIAGKRFQDYFDRDIVDCTYPSARVKLDMATVLGAYTSRCLTTLDTGHFGLAPYTAERGDRVFVLQGCSLPVVLRPVGDSGQFKVVGECFVDGYWNGEAFDGVERGDFAFEDVVLC</sequence>